<dbReference type="RefSeq" id="WP_202652991.1">
    <property type="nucleotide sequence ID" value="NZ_JAESWB010000049.1"/>
</dbReference>
<evidence type="ECO:0000313" key="1">
    <source>
        <dbReference type="EMBL" id="MBL4951697.1"/>
    </source>
</evidence>
<organism evidence="1 2">
    <name type="scientific">Neobacillus paridis</name>
    <dbReference type="NCBI Taxonomy" id="2803862"/>
    <lineage>
        <taxon>Bacteria</taxon>
        <taxon>Bacillati</taxon>
        <taxon>Bacillota</taxon>
        <taxon>Bacilli</taxon>
        <taxon>Bacillales</taxon>
        <taxon>Bacillaceae</taxon>
        <taxon>Neobacillus</taxon>
    </lineage>
</organism>
<dbReference type="EMBL" id="JAESWB010000049">
    <property type="protein sequence ID" value="MBL4951697.1"/>
    <property type="molecule type" value="Genomic_DNA"/>
</dbReference>
<feature type="non-terminal residue" evidence="1">
    <location>
        <position position="187"/>
    </location>
</feature>
<reference evidence="1 2" key="1">
    <citation type="submission" date="2021-01" db="EMBL/GenBank/DDBJ databases">
        <title>Genome public.</title>
        <authorList>
            <person name="Liu C."/>
            <person name="Sun Q."/>
        </authorList>
    </citation>
    <scope>NUCLEOTIDE SEQUENCE [LARGE SCALE GENOMIC DNA]</scope>
    <source>
        <strain evidence="1 2">YIM B02564</strain>
    </source>
</reference>
<proteinExistence type="predicted"/>
<comment type="caution">
    <text evidence="1">The sequence shown here is derived from an EMBL/GenBank/DDBJ whole genome shotgun (WGS) entry which is preliminary data.</text>
</comment>
<accession>A0ABS1TK49</accession>
<feature type="non-terminal residue" evidence="1">
    <location>
        <position position="1"/>
    </location>
</feature>
<name>A0ABS1TK49_9BACI</name>
<evidence type="ECO:0000313" key="2">
    <source>
        <dbReference type="Proteomes" id="UP000623967"/>
    </source>
</evidence>
<gene>
    <name evidence="1" type="ORF">JK635_05515</name>
</gene>
<sequence>ARLAVELKIRPFIEGDVFQGGMLQPLWKKIEQRILEVDDLNESHKPFVDIGAPLTSVQSTVDHTVDQLASIPDGLSLALLRPSAVVAGVAFGFNKEQGLGANKPIHVGHSYGHMVAWPPEAKFQMHDASEIKEFYLNALNSLESKNIPAFSSIVITPTPHPFEKDGKLSDQHVEGFLRAAKAFIRKR</sequence>
<keyword evidence="2" id="KW-1185">Reference proteome</keyword>
<dbReference type="Proteomes" id="UP000623967">
    <property type="component" value="Unassembled WGS sequence"/>
</dbReference>
<protein>
    <submittedName>
        <fullName evidence="1">Uncharacterized protein</fullName>
    </submittedName>
</protein>